<evidence type="ECO:0000313" key="3">
    <source>
        <dbReference type="EMBL" id="PIZ42615.1"/>
    </source>
</evidence>
<dbReference type="AlphaFoldDB" id="A0A2M7TBQ6"/>
<dbReference type="PANTHER" id="PTHR30121:SF6">
    <property type="entry name" value="SLR6007 PROTEIN"/>
    <property type="match status" value="1"/>
</dbReference>
<dbReference type="CDD" id="cd01127">
    <property type="entry name" value="TrwB_TraG_TraD_VirD4"/>
    <property type="match status" value="1"/>
</dbReference>
<feature type="domain" description="TraG P-loop" evidence="2">
    <location>
        <begin position="8"/>
        <end position="315"/>
    </location>
</feature>
<dbReference type="InterPro" id="IPR043964">
    <property type="entry name" value="P-loop_TraG"/>
</dbReference>
<evidence type="ECO:0000259" key="2">
    <source>
        <dbReference type="Pfam" id="PF19044"/>
    </source>
</evidence>
<organism evidence="3 4">
    <name type="scientific">candidate division WWE3 bacterium CG_4_10_14_0_2_um_filter_42_8</name>
    <dbReference type="NCBI Taxonomy" id="1975074"/>
    <lineage>
        <taxon>Bacteria</taxon>
        <taxon>Katanobacteria</taxon>
    </lineage>
</organism>
<feature type="non-terminal residue" evidence="3">
    <location>
        <position position="1"/>
    </location>
</feature>
<accession>A0A2M7TBQ6</accession>
<evidence type="ECO:0000313" key="4">
    <source>
        <dbReference type="Proteomes" id="UP000230970"/>
    </source>
</evidence>
<feature type="region of interest" description="Disordered" evidence="1">
    <location>
        <begin position="358"/>
        <end position="378"/>
    </location>
</feature>
<protein>
    <recommendedName>
        <fullName evidence="2">TraG P-loop domain-containing protein</fullName>
    </recommendedName>
</protein>
<dbReference type="Gene3D" id="3.40.50.300">
    <property type="entry name" value="P-loop containing nucleotide triphosphate hydrolases"/>
    <property type="match status" value="1"/>
</dbReference>
<gene>
    <name evidence="3" type="ORF">COY34_02525</name>
</gene>
<dbReference type="InterPro" id="IPR051162">
    <property type="entry name" value="T4SS_component"/>
</dbReference>
<dbReference type="SUPFAM" id="SSF52540">
    <property type="entry name" value="P-loop containing nucleoside triphosphate hydrolases"/>
    <property type="match status" value="1"/>
</dbReference>
<evidence type="ECO:0000256" key="1">
    <source>
        <dbReference type="SAM" id="MobiDB-lite"/>
    </source>
</evidence>
<dbReference type="PANTHER" id="PTHR30121">
    <property type="entry name" value="UNCHARACTERIZED PROTEIN YJGR-RELATED"/>
    <property type="match status" value="1"/>
</dbReference>
<dbReference type="Pfam" id="PF19044">
    <property type="entry name" value="P-loop_TraG"/>
    <property type="match status" value="1"/>
</dbReference>
<proteinExistence type="predicted"/>
<sequence length="378" mass="42724">VIFDRFSMENANMVIFAKSGAGKSYAVKLESLRSLMLGTEIIIVDPENEYKTLSQAIGGEFIEFSFNSPHKINPFDLSQIYEEGVNELGLKILNLHGLFKVMLGEMTPTDDAILDRALILTYKVKGITPDVKTQKNEPPLLEDLYKVLLGMEEKEAIGLAERLEKYVKGSAAGIINQKSNVDIKNTFTVFGIRDLEDELRPIAMFIILDFIWTKIRKERKKRMLIVDEAWHLMQYPDSARFMYSIAKRARKYYLGLTTITQDTEDFLSIDYGKAIVTNSSIQFLMKQSPAAVDRIAQVFYLSEGEKRLLLACNIGEGLFFAGEAHVALQVVASSQEHRLITTNPEELEYIEAEEKLEQGQAAARLEPEPPIVPGEEQL</sequence>
<dbReference type="InterPro" id="IPR027417">
    <property type="entry name" value="P-loop_NTPase"/>
</dbReference>
<dbReference type="EMBL" id="PFNJ01000061">
    <property type="protein sequence ID" value="PIZ42615.1"/>
    <property type="molecule type" value="Genomic_DNA"/>
</dbReference>
<comment type="caution">
    <text evidence="3">The sequence shown here is derived from an EMBL/GenBank/DDBJ whole genome shotgun (WGS) entry which is preliminary data.</text>
</comment>
<reference evidence="4" key="1">
    <citation type="submission" date="2017-09" db="EMBL/GenBank/DDBJ databases">
        <title>Depth-based differentiation of microbial function through sediment-hosted aquifers and enrichment of novel symbionts in the deep terrestrial subsurface.</title>
        <authorList>
            <person name="Probst A.J."/>
            <person name="Ladd B."/>
            <person name="Jarett J.K."/>
            <person name="Geller-Mcgrath D.E."/>
            <person name="Sieber C.M.K."/>
            <person name="Emerson J.B."/>
            <person name="Anantharaman K."/>
            <person name="Thomas B.C."/>
            <person name="Malmstrom R."/>
            <person name="Stieglmeier M."/>
            <person name="Klingl A."/>
            <person name="Woyke T."/>
            <person name="Ryan C.M."/>
            <person name="Banfield J.F."/>
        </authorList>
    </citation>
    <scope>NUCLEOTIDE SEQUENCE [LARGE SCALE GENOMIC DNA]</scope>
</reference>
<dbReference type="Gene3D" id="1.10.8.730">
    <property type="match status" value="1"/>
</dbReference>
<dbReference type="Proteomes" id="UP000230970">
    <property type="component" value="Unassembled WGS sequence"/>
</dbReference>
<name>A0A2M7TBQ6_UNCKA</name>